<protein>
    <submittedName>
        <fullName evidence="2">Uncharacterized protein</fullName>
    </submittedName>
</protein>
<name>A0A4R4WGS4_9ACTN</name>
<keyword evidence="3" id="KW-1185">Reference proteome</keyword>
<evidence type="ECO:0000256" key="1">
    <source>
        <dbReference type="SAM" id="MobiDB-lite"/>
    </source>
</evidence>
<proteinExistence type="predicted"/>
<dbReference type="AlphaFoldDB" id="A0A4R4WGS4"/>
<gene>
    <name evidence="2" type="ORF">E1218_31410</name>
</gene>
<feature type="compositionally biased region" description="Acidic residues" evidence="1">
    <location>
        <begin position="15"/>
        <end position="24"/>
    </location>
</feature>
<dbReference type="RefSeq" id="WP_132326678.1">
    <property type="nucleotide sequence ID" value="NZ_SMKR01000200.1"/>
</dbReference>
<dbReference type="EMBL" id="SMKR01000200">
    <property type="protein sequence ID" value="TDD15464.1"/>
    <property type="molecule type" value="Genomic_DNA"/>
</dbReference>
<dbReference type="OrthoDB" id="3829632at2"/>
<evidence type="ECO:0000313" key="2">
    <source>
        <dbReference type="EMBL" id="TDD15464.1"/>
    </source>
</evidence>
<reference evidence="2 3" key="1">
    <citation type="submission" date="2019-02" db="EMBL/GenBank/DDBJ databases">
        <title>Draft genome sequences of novel Actinobacteria.</title>
        <authorList>
            <person name="Sahin N."/>
            <person name="Ay H."/>
            <person name="Saygin H."/>
        </authorList>
    </citation>
    <scope>NUCLEOTIDE SEQUENCE [LARGE SCALE GENOMIC DNA]</scope>
    <source>
        <strain evidence="2 3">16K104</strain>
    </source>
</reference>
<accession>A0A4R4WGS4</accession>
<evidence type="ECO:0000313" key="3">
    <source>
        <dbReference type="Proteomes" id="UP000295172"/>
    </source>
</evidence>
<dbReference type="Proteomes" id="UP000295172">
    <property type="component" value="Unassembled WGS sequence"/>
</dbReference>
<comment type="caution">
    <text evidence="2">The sequence shown here is derived from an EMBL/GenBank/DDBJ whole genome shotgun (WGS) entry which is preliminary data.</text>
</comment>
<feature type="region of interest" description="Disordered" evidence="1">
    <location>
        <begin position="1"/>
        <end position="68"/>
    </location>
</feature>
<organism evidence="2 3">
    <name type="scientific">Kribbella turkmenica</name>
    <dbReference type="NCBI Taxonomy" id="2530375"/>
    <lineage>
        <taxon>Bacteria</taxon>
        <taxon>Bacillati</taxon>
        <taxon>Actinomycetota</taxon>
        <taxon>Actinomycetes</taxon>
        <taxon>Propionibacteriales</taxon>
        <taxon>Kribbellaceae</taxon>
        <taxon>Kribbella</taxon>
    </lineage>
</organism>
<sequence>MTSEPDYEGPGFDSVPDDAPEADVLEQRQSQTVTDRRPDDSGVPIEADPADVDDQRREVGDEDEDDYR</sequence>